<feature type="domain" description="OmpA-like" evidence="6">
    <location>
        <begin position="98"/>
        <end position="215"/>
    </location>
</feature>
<dbReference type="PROSITE" id="PS51123">
    <property type="entry name" value="OMPA_2"/>
    <property type="match status" value="1"/>
</dbReference>
<dbReference type="SUPFAM" id="SSF103088">
    <property type="entry name" value="OmpA-like"/>
    <property type="match status" value="1"/>
</dbReference>
<evidence type="ECO:0000256" key="2">
    <source>
        <dbReference type="ARBA" id="ARBA00023136"/>
    </source>
</evidence>
<protein>
    <submittedName>
        <fullName evidence="7">OmpA family protein</fullName>
    </submittedName>
</protein>
<dbReference type="InterPro" id="IPR036737">
    <property type="entry name" value="OmpA-like_sf"/>
</dbReference>
<evidence type="ECO:0000256" key="5">
    <source>
        <dbReference type="SAM" id="SignalP"/>
    </source>
</evidence>
<evidence type="ECO:0000256" key="4">
    <source>
        <dbReference type="PROSITE-ProRule" id="PRU00473"/>
    </source>
</evidence>
<dbReference type="EMBL" id="RRCF01000002">
    <property type="protein sequence ID" value="RRJ21444.1"/>
    <property type="molecule type" value="Genomic_DNA"/>
</dbReference>
<dbReference type="InterPro" id="IPR006665">
    <property type="entry name" value="OmpA-like"/>
</dbReference>
<dbReference type="InterPro" id="IPR006664">
    <property type="entry name" value="OMP_bac"/>
</dbReference>
<proteinExistence type="predicted"/>
<dbReference type="PANTHER" id="PTHR30329:SF21">
    <property type="entry name" value="LIPOPROTEIN YIAD-RELATED"/>
    <property type="match status" value="1"/>
</dbReference>
<dbReference type="Proteomes" id="UP000276260">
    <property type="component" value="Unassembled WGS sequence"/>
</dbReference>
<organism evidence="7 8">
    <name type="scientific">Rheinheimera mesophila</name>
    <dbReference type="NCBI Taxonomy" id="1547515"/>
    <lineage>
        <taxon>Bacteria</taxon>
        <taxon>Pseudomonadati</taxon>
        <taxon>Pseudomonadota</taxon>
        <taxon>Gammaproteobacteria</taxon>
        <taxon>Chromatiales</taxon>
        <taxon>Chromatiaceae</taxon>
        <taxon>Rheinheimera</taxon>
    </lineage>
</organism>
<dbReference type="PANTHER" id="PTHR30329">
    <property type="entry name" value="STATOR ELEMENT OF FLAGELLAR MOTOR COMPLEX"/>
    <property type="match status" value="1"/>
</dbReference>
<feature type="chain" id="PRO_5018677653" evidence="5">
    <location>
        <begin position="22"/>
        <end position="216"/>
    </location>
</feature>
<dbReference type="RefSeq" id="WP_046521411.1">
    <property type="nucleotide sequence ID" value="NZ_LAVS01000096.1"/>
</dbReference>
<feature type="signal peptide" evidence="5">
    <location>
        <begin position="1"/>
        <end position="21"/>
    </location>
</feature>
<dbReference type="CDD" id="cd07185">
    <property type="entry name" value="OmpA_C-like"/>
    <property type="match status" value="1"/>
</dbReference>
<dbReference type="Gene3D" id="3.30.1330.60">
    <property type="entry name" value="OmpA-like domain"/>
    <property type="match status" value="1"/>
</dbReference>
<evidence type="ECO:0000313" key="8">
    <source>
        <dbReference type="Proteomes" id="UP000276260"/>
    </source>
</evidence>
<evidence type="ECO:0000259" key="6">
    <source>
        <dbReference type="PROSITE" id="PS51123"/>
    </source>
</evidence>
<reference evidence="7 8" key="1">
    <citation type="submission" date="2018-11" db="EMBL/GenBank/DDBJ databases">
        <title>Draft genome analysis of Rheinheimera mesophila isolated from an industrial waste site.</title>
        <authorList>
            <person name="Yu Q."/>
            <person name="Qi Y."/>
            <person name="Zhang H."/>
            <person name="Lu Y."/>
            <person name="Pu J."/>
        </authorList>
    </citation>
    <scope>NUCLEOTIDE SEQUENCE [LARGE SCALE GENOMIC DNA]</scope>
    <source>
        <strain evidence="7 8">IITR13</strain>
    </source>
</reference>
<keyword evidence="3" id="KW-0998">Cell outer membrane</keyword>
<dbReference type="AlphaFoldDB" id="A0A3P3QJV2"/>
<sequence length="216" mass="23071">MRAKHLGLVALCSTLVLSGCASMNIAPENQNTAKGAAIGAGVGAVLGKATGNHKNKRLAIGAAIGALAGAAVGRYMDHQEMALRDQLSGTGVKVHRDGDILRLEIPSQITFAVNQSAIQPQLYPVLNDVAKVLGEYDKTMLVISGHTDDTGAYDYNMQLSKKRAESVKDYLVAQRLNPIRIETQGLGPSYPAVPNNSESNRAMNRRVEIHIEAITQ</sequence>
<gene>
    <name evidence="7" type="ORF">EIK76_11260</name>
</gene>
<comment type="subcellular location">
    <subcellularLocation>
        <location evidence="1">Cell outer membrane</location>
    </subcellularLocation>
</comment>
<evidence type="ECO:0000313" key="7">
    <source>
        <dbReference type="EMBL" id="RRJ21444.1"/>
    </source>
</evidence>
<keyword evidence="2 4" id="KW-0472">Membrane</keyword>
<keyword evidence="5" id="KW-0732">Signal</keyword>
<dbReference type="InterPro" id="IPR027367">
    <property type="entry name" value="Gly-zipper_YMGG"/>
</dbReference>
<dbReference type="Pfam" id="PF00691">
    <property type="entry name" value="OmpA"/>
    <property type="match status" value="1"/>
</dbReference>
<comment type="caution">
    <text evidence="7">The sequence shown here is derived from an EMBL/GenBank/DDBJ whole genome shotgun (WGS) entry which is preliminary data.</text>
</comment>
<accession>A0A3P3QJV2</accession>
<dbReference type="OrthoDB" id="9782229at2"/>
<dbReference type="PRINTS" id="PR01021">
    <property type="entry name" value="OMPADOMAIN"/>
</dbReference>
<evidence type="ECO:0000256" key="1">
    <source>
        <dbReference type="ARBA" id="ARBA00004442"/>
    </source>
</evidence>
<keyword evidence="8" id="KW-1185">Reference proteome</keyword>
<dbReference type="GO" id="GO:0009279">
    <property type="term" value="C:cell outer membrane"/>
    <property type="evidence" value="ECO:0007669"/>
    <property type="project" value="UniProtKB-SubCell"/>
</dbReference>
<dbReference type="Pfam" id="PF13441">
    <property type="entry name" value="Gly-zipper_YMGG"/>
    <property type="match status" value="1"/>
</dbReference>
<dbReference type="PROSITE" id="PS51257">
    <property type="entry name" value="PROKAR_LIPOPROTEIN"/>
    <property type="match status" value="1"/>
</dbReference>
<dbReference type="InterPro" id="IPR050330">
    <property type="entry name" value="Bact_OuterMem_StrucFunc"/>
</dbReference>
<evidence type="ECO:0000256" key="3">
    <source>
        <dbReference type="ARBA" id="ARBA00023237"/>
    </source>
</evidence>
<name>A0A3P3QJV2_9GAMM</name>